<evidence type="ECO:0000259" key="4">
    <source>
        <dbReference type="Pfam" id="PF01073"/>
    </source>
</evidence>
<dbReference type="Pfam" id="PF01073">
    <property type="entry name" value="3Beta_HSD"/>
    <property type="match status" value="1"/>
</dbReference>
<name>A0AAD5RYB3_9PEZI</name>
<organism evidence="5 6">
    <name type="scientific">Zalerion maritima</name>
    <dbReference type="NCBI Taxonomy" id="339359"/>
    <lineage>
        <taxon>Eukaryota</taxon>
        <taxon>Fungi</taxon>
        <taxon>Dikarya</taxon>
        <taxon>Ascomycota</taxon>
        <taxon>Pezizomycotina</taxon>
        <taxon>Sordariomycetes</taxon>
        <taxon>Lulworthiomycetidae</taxon>
        <taxon>Lulworthiales</taxon>
        <taxon>Lulworthiaceae</taxon>
        <taxon>Zalerion</taxon>
    </lineage>
</organism>
<dbReference type="InterPro" id="IPR002225">
    <property type="entry name" value="3Beta_OHSteriod_DH/Estase"/>
</dbReference>
<feature type="domain" description="3-beta hydroxysteroid dehydrogenase/isomerase" evidence="4">
    <location>
        <begin position="67"/>
        <end position="344"/>
    </location>
</feature>
<proteinExistence type="inferred from homology"/>
<dbReference type="Gene3D" id="3.40.50.720">
    <property type="entry name" value="NAD(P)-binding Rossmann-like Domain"/>
    <property type="match status" value="1"/>
</dbReference>
<dbReference type="PANTHER" id="PTHR10366:SF447">
    <property type="entry name" value="HYDROXYSTEROID DEHYDROGENASE_ISOMERASE FAMILY PROTEIN, PUTATIVE (AFU_ORTHOLOGUE AFUA_1G06450)-RELATED"/>
    <property type="match status" value="1"/>
</dbReference>
<evidence type="ECO:0000256" key="2">
    <source>
        <dbReference type="ARBA" id="ARBA00023445"/>
    </source>
</evidence>
<keyword evidence="1" id="KW-0560">Oxidoreductase</keyword>
<comment type="caution">
    <text evidence="5">The sequence shown here is derived from an EMBL/GenBank/DDBJ whole genome shotgun (WGS) entry which is preliminary data.</text>
</comment>
<evidence type="ECO:0000313" key="5">
    <source>
        <dbReference type="EMBL" id="KAJ2901986.1"/>
    </source>
</evidence>
<dbReference type="InterPro" id="IPR050425">
    <property type="entry name" value="NAD(P)_dehydrat-like"/>
</dbReference>
<dbReference type="AlphaFoldDB" id="A0AAD5RYB3"/>
<feature type="chain" id="PRO_5042292455" description="3-beta hydroxysteroid dehydrogenase/isomerase domain-containing protein" evidence="3">
    <location>
        <begin position="19"/>
        <end position="487"/>
    </location>
</feature>
<accession>A0AAD5RYB3</accession>
<keyword evidence="6" id="KW-1185">Reference proteome</keyword>
<evidence type="ECO:0000313" key="6">
    <source>
        <dbReference type="Proteomes" id="UP001201980"/>
    </source>
</evidence>
<dbReference type="GO" id="GO:0006696">
    <property type="term" value="P:ergosterol biosynthetic process"/>
    <property type="evidence" value="ECO:0007669"/>
    <property type="project" value="TreeGrafter"/>
</dbReference>
<evidence type="ECO:0000256" key="3">
    <source>
        <dbReference type="SAM" id="SignalP"/>
    </source>
</evidence>
<gene>
    <name evidence="5" type="ORF">MKZ38_001127</name>
</gene>
<sequence>MALAGLLLIITYLLKLNASLKYAPKEAQELTPAPWTPQEIQETYERVKEEPFDWKPHLPPKLKRRYVVVGGSGMVGGDLVHLLLLQGHSPDDIRILDLRSPLRRDMSFPPANKVDFVKTDISSPGSLKAAFSKPWPAGVSKLPLTVFHTAALIRSEERHPIFYPRVAAINVGGTRNVLEAAAEASASIFVATSSASIAVRPAQLWSGGLPWVKHGKDYMQVYGEEDFSKPMRPHDQFFGNYAVSKAAAERLVCAANSPAFRTGCIRPANVVYGEINDTFVGVCLRIEVFPSWIPKYVQNFVSSKNVGLGHLQLEAALAQKGDMPLCAGRPFNISDPNPPIPFCYFYDTAAQLAETTFKVSFPPPAPLFILANIIEAYCVALAKYPLLTRLGLREPAGSVHQLQPATFFVSANLVASNVEARKPVAEGGLGYRGGITTLQGFCEEILEWNKVHGKPYSRINNRDEEGKSSRVVKSVEAAGAMAGGAGA</sequence>
<dbReference type="InterPro" id="IPR036291">
    <property type="entry name" value="NAD(P)-bd_dom_sf"/>
</dbReference>
<evidence type="ECO:0000256" key="1">
    <source>
        <dbReference type="ARBA" id="ARBA00023002"/>
    </source>
</evidence>
<reference evidence="5" key="1">
    <citation type="submission" date="2022-07" db="EMBL/GenBank/DDBJ databases">
        <title>Draft genome sequence of Zalerion maritima ATCC 34329, a (micro)plastics degrading marine fungus.</title>
        <authorList>
            <person name="Paco A."/>
            <person name="Goncalves M.F.M."/>
            <person name="Rocha-Santos T.A.P."/>
            <person name="Alves A."/>
        </authorList>
    </citation>
    <scope>NUCLEOTIDE SEQUENCE</scope>
    <source>
        <strain evidence="5">ATCC 34329</strain>
    </source>
</reference>
<dbReference type="Proteomes" id="UP001201980">
    <property type="component" value="Unassembled WGS sequence"/>
</dbReference>
<protein>
    <recommendedName>
        <fullName evidence="4">3-beta hydroxysteroid dehydrogenase/isomerase domain-containing protein</fullName>
    </recommendedName>
</protein>
<dbReference type="EMBL" id="JAKWBI020000128">
    <property type="protein sequence ID" value="KAJ2901986.1"/>
    <property type="molecule type" value="Genomic_DNA"/>
</dbReference>
<dbReference type="GO" id="GO:0000252">
    <property type="term" value="F:3-beta-hydroxysteroid dehydrogenase [NAD(P)+]/C4-decarboxylase activity"/>
    <property type="evidence" value="ECO:0007669"/>
    <property type="project" value="TreeGrafter"/>
</dbReference>
<dbReference type="GO" id="GO:0005783">
    <property type="term" value="C:endoplasmic reticulum"/>
    <property type="evidence" value="ECO:0007669"/>
    <property type="project" value="TreeGrafter"/>
</dbReference>
<dbReference type="SUPFAM" id="SSF51735">
    <property type="entry name" value="NAD(P)-binding Rossmann-fold domains"/>
    <property type="match status" value="1"/>
</dbReference>
<dbReference type="PANTHER" id="PTHR10366">
    <property type="entry name" value="NAD DEPENDENT EPIMERASE/DEHYDRATASE"/>
    <property type="match status" value="1"/>
</dbReference>
<comment type="similarity">
    <text evidence="2">Belongs to the NAD(P)-dependent epimerase/dehydratase family. Dihydroflavonol-4-reductase subfamily.</text>
</comment>
<feature type="signal peptide" evidence="3">
    <location>
        <begin position="1"/>
        <end position="18"/>
    </location>
</feature>
<keyword evidence="3" id="KW-0732">Signal</keyword>